<dbReference type="PANTHER" id="PTHR33442">
    <property type="entry name" value="TRANS-3-HYDROXY-L-PROLINE DEHYDRATASE"/>
    <property type="match status" value="1"/>
</dbReference>
<dbReference type="AlphaFoldDB" id="A0A0D6JVS6"/>
<accession>A0A0D6JVS6</accession>
<dbReference type="PIRSF" id="PIRSF029792">
    <property type="entry name" value="Pro_racemase"/>
    <property type="match status" value="1"/>
</dbReference>
<organism evidence="2 3">
    <name type="scientific">Haloferax massiliensis</name>
    <dbReference type="NCBI Taxonomy" id="1476858"/>
    <lineage>
        <taxon>Archaea</taxon>
        <taxon>Methanobacteriati</taxon>
        <taxon>Methanobacteriota</taxon>
        <taxon>Stenosarchaea group</taxon>
        <taxon>Halobacteria</taxon>
        <taxon>Halobacteriales</taxon>
        <taxon>Haloferacaceae</taxon>
        <taxon>Haloferax</taxon>
    </lineage>
</organism>
<evidence type="ECO:0000256" key="1">
    <source>
        <dbReference type="ARBA" id="ARBA00007529"/>
    </source>
</evidence>
<dbReference type="GO" id="GO:0047580">
    <property type="term" value="F:4-hydroxyproline epimerase activity"/>
    <property type="evidence" value="ECO:0007669"/>
    <property type="project" value="TreeGrafter"/>
</dbReference>
<dbReference type="SFLD" id="SFLDS00028">
    <property type="entry name" value="Proline_Racemase"/>
    <property type="match status" value="1"/>
</dbReference>
<reference evidence="3" key="1">
    <citation type="submission" date="2015-03" db="EMBL/GenBank/DDBJ databases">
        <authorList>
            <person name="Urmite Genomes"/>
        </authorList>
    </citation>
    <scope>NUCLEOTIDE SEQUENCE [LARGE SCALE GENOMIC DNA]</scope>
    <source>
        <strain evidence="3">Arc-Hr</strain>
    </source>
</reference>
<dbReference type="EMBL" id="CSTE01000005">
    <property type="protein sequence ID" value="CQR53097.1"/>
    <property type="molecule type" value="Genomic_DNA"/>
</dbReference>
<name>A0A0D6JVS6_9EURY</name>
<comment type="similarity">
    <text evidence="1">Belongs to the proline racemase family.</text>
</comment>
<dbReference type="Gene3D" id="3.10.310.10">
    <property type="entry name" value="Diaminopimelate Epimerase, Chain A, domain 1"/>
    <property type="match status" value="2"/>
</dbReference>
<keyword evidence="3" id="KW-1185">Reference proteome</keyword>
<dbReference type="RefSeq" id="WP_089781065.1">
    <property type="nucleotide sequence ID" value="NZ_CABLRR010000005.1"/>
</dbReference>
<evidence type="ECO:0000313" key="3">
    <source>
        <dbReference type="Proteomes" id="UP000198902"/>
    </source>
</evidence>
<evidence type="ECO:0000313" key="2">
    <source>
        <dbReference type="EMBL" id="CQR53097.1"/>
    </source>
</evidence>
<dbReference type="FunFam" id="3.10.310.10:FF:000003">
    <property type="entry name" value="Proline racemase"/>
    <property type="match status" value="1"/>
</dbReference>
<dbReference type="SUPFAM" id="SSF54506">
    <property type="entry name" value="Diaminopimelate epimerase-like"/>
    <property type="match status" value="1"/>
</dbReference>
<dbReference type="OrthoDB" id="166758at2157"/>
<dbReference type="Proteomes" id="UP000198902">
    <property type="component" value="Unassembled WGS sequence"/>
</dbReference>
<protein>
    <submittedName>
        <fullName evidence="2">Proline racemase</fullName>
    </submittedName>
</protein>
<dbReference type="PANTHER" id="PTHR33442:SF5">
    <property type="entry name" value="BIFUNCTIONAL TRANS-3-HYDROXY-L-PROLINE DEHYDRATASE_2-EPIMERASE"/>
    <property type="match status" value="1"/>
</dbReference>
<dbReference type="InterPro" id="IPR008794">
    <property type="entry name" value="Pro_racemase_fam"/>
</dbReference>
<proteinExistence type="inferred from homology"/>
<gene>
    <name evidence="2" type="ORF">BN996_03458</name>
</gene>
<dbReference type="Pfam" id="PF05544">
    <property type="entry name" value="Pro_racemase"/>
    <property type="match status" value="1"/>
</dbReference>
<sequence length="356" mass="38683">MNRDAADVDAAELADQSGFEFEELTTDASFTTIDTHTEGEPTRIVVDGIDRTALAGDSVRERRDSFAETHDWVRDLLMREPRGHDDMFGAVVVESTRPDADVGVFFMDSRGYLDMCGHGTIGVVSALLELGRLDRRETVRVETPAGLVEATPEYASDGGVERVTIENVRSFVYDETTISVSFLDSPLRVDVVYAGNFFALVDSDQLDLPVEPRHASTFVDWGLEVRDAVNERLDIVHPLTGEEGAVSITEIYGTPDDVDRSIVVFGEGQVDRSPCGTGTCAKMALLHDAGALDIGESYLHESIVGTRFEGRLVAADERDGVTLTTPLITGSARITGKHTFVKDAKDSLSGFSISAE</sequence>